<sequence>MSVIADRLSAVRVLMRERGYDALIIPRADEYLGEYLPEHNERMLWVSGFTGSAGAIVVLAESAAIFVDGRYTVQVRNEVDPDLFAYHHLIDEPPIAWLCAALPAGSSVACDPRLHTLAWFRQSGAALASADLELAADSDNLIDRCWDDRPEPRVSPAVLLGEDYTGASSVQKRGNIAEAIVAKGADAALIFAPDSVSWLLNVRGTDIPCLPILQSFALLRADGKCTVFVDAGRLPEGLKEHIGPGVEFLPESEAEASLLACRGQRVLADPNSANAWTQLCLERGGAELVAAEDPVLMPKASKNDVEIEGARQAHLRDAVAEVRFLHWLDEEVAAGNMHDEATLADKLGSLREEGEHYRGPSFDTISAAGGNAAMCHYNHQNVEQPGSLSENSVYLVDSGGQYTDGTTDITRTVAIGDPGAEIRRMFTLVLKGHIALDQARFPRGTTGSQLDVLARQFLWREGCDFDHGTGHGVGAYLSVHEGPQRIAKAHNPFPLQPGMILSNEPGYYRDNEYGIRCENLVVVQPVSEDTETPMLGFEALTMVPFDRRLIDVALMTAEELAWLNDYHQQVHAAIAPRLEGAVLDWLNNATAAIAA</sequence>
<feature type="domain" description="Creatinase N-terminal" evidence="5">
    <location>
        <begin position="7"/>
        <end position="144"/>
    </location>
</feature>
<dbReference type="OrthoDB" id="9806388at2"/>
<evidence type="ECO:0000256" key="1">
    <source>
        <dbReference type="ARBA" id="ARBA00008766"/>
    </source>
</evidence>
<dbReference type="Pfam" id="PF00557">
    <property type="entry name" value="Peptidase_M24"/>
    <property type="match status" value="1"/>
</dbReference>
<dbReference type="InterPro" id="IPR000994">
    <property type="entry name" value="Pept_M24"/>
</dbReference>
<gene>
    <name evidence="7" type="ORF">EY643_04845</name>
</gene>
<dbReference type="AlphaFoldDB" id="A0A5P9NHM9"/>
<evidence type="ECO:0000256" key="3">
    <source>
        <dbReference type="ARBA" id="ARBA00022801"/>
    </source>
</evidence>
<dbReference type="PANTHER" id="PTHR43763:SF6">
    <property type="entry name" value="XAA-PRO AMINOPEPTIDASE 1"/>
    <property type="match status" value="1"/>
</dbReference>
<dbReference type="Pfam" id="PF16189">
    <property type="entry name" value="Creatinase_N_2"/>
    <property type="match status" value="1"/>
</dbReference>
<dbReference type="FunFam" id="3.90.230.10:FF:000009">
    <property type="entry name" value="xaa-Pro aminopeptidase 2"/>
    <property type="match status" value="1"/>
</dbReference>
<dbReference type="InterPro" id="IPR033740">
    <property type="entry name" value="Pept_M24B"/>
</dbReference>
<comment type="similarity">
    <text evidence="1">Belongs to the peptidase M24B family.</text>
</comment>
<evidence type="ECO:0000259" key="5">
    <source>
        <dbReference type="Pfam" id="PF01321"/>
    </source>
</evidence>
<dbReference type="SUPFAM" id="SSF53092">
    <property type="entry name" value="Creatinase/prolidase N-terminal domain"/>
    <property type="match status" value="1"/>
</dbReference>
<dbReference type="Pfam" id="PF16188">
    <property type="entry name" value="Peptidase_M24_C"/>
    <property type="match status" value="1"/>
</dbReference>
<dbReference type="Proteomes" id="UP000326287">
    <property type="component" value="Chromosome"/>
</dbReference>
<protein>
    <submittedName>
        <fullName evidence="7">Aminopeptidase P family protein</fullName>
    </submittedName>
</protein>
<evidence type="ECO:0000313" key="7">
    <source>
        <dbReference type="EMBL" id="QFU75026.1"/>
    </source>
</evidence>
<proteinExistence type="inferred from homology"/>
<dbReference type="Gene3D" id="3.40.350.10">
    <property type="entry name" value="Creatinase/prolidase N-terminal domain"/>
    <property type="match status" value="2"/>
</dbReference>
<accession>A0A5P9NHM9</accession>
<feature type="domain" description="Peptidase M24" evidence="4">
    <location>
        <begin position="310"/>
        <end position="524"/>
    </location>
</feature>
<evidence type="ECO:0000259" key="6">
    <source>
        <dbReference type="Pfam" id="PF16188"/>
    </source>
</evidence>
<dbReference type="Gene3D" id="3.90.230.10">
    <property type="entry name" value="Creatinase/methionine aminopeptidase superfamily"/>
    <property type="match status" value="1"/>
</dbReference>
<reference evidence="7 8" key="1">
    <citation type="submission" date="2019-02" db="EMBL/GenBank/DDBJ databases">
        <authorList>
            <person name="Li S.-H."/>
        </authorList>
    </citation>
    <scope>NUCLEOTIDE SEQUENCE [LARGE SCALE GENOMIC DNA]</scope>
    <source>
        <strain evidence="7 8">IMCC14385</strain>
    </source>
</reference>
<evidence type="ECO:0000313" key="8">
    <source>
        <dbReference type="Proteomes" id="UP000326287"/>
    </source>
</evidence>
<keyword evidence="3" id="KW-0378">Hydrolase</keyword>
<dbReference type="EMBL" id="CP036422">
    <property type="protein sequence ID" value="QFU75026.1"/>
    <property type="molecule type" value="Genomic_DNA"/>
</dbReference>
<dbReference type="GO" id="GO:0070006">
    <property type="term" value="F:metalloaminopeptidase activity"/>
    <property type="evidence" value="ECO:0007669"/>
    <property type="project" value="InterPro"/>
</dbReference>
<dbReference type="GO" id="GO:0005737">
    <property type="term" value="C:cytoplasm"/>
    <property type="evidence" value="ECO:0007669"/>
    <property type="project" value="UniProtKB-ARBA"/>
</dbReference>
<evidence type="ECO:0000259" key="4">
    <source>
        <dbReference type="Pfam" id="PF00557"/>
    </source>
</evidence>
<name>A0A5P9NHM9_9GAMM</name>
<dbReference type="InterPro" id="IPR032416">
    <property type="entry name" value="Peptidase_M24_C"/>
</dbReference>
<evidence type="ECO:0000256" key="2">
    <source>
        <dbReference type="ARBA" id="ARBA00022723"/>
    </source>
</evidence>
<keyword evidence="2" id="KW-0479">Metal-binding</keyword>
<keyword evidence="8" id="KW-1185">Reference proteome</keyword>
<keyword evidence="7" id="KW-0031">Aminopeptidase</keyword>
<dbReference type="RefSeq" id="WP_152661132.1">
    <property type="nucleotide sequence ID" value="NZ_CP036422.1"/>
</dbReference>
<dbReference type="InterPro" id="IPR000587">
    <property type="entry name" value="Creatinase_N"/>
</dbReference>
<dbReference type="Pfam" id="PF01321">
    <property type="entry name" value="Creatinase_N"/>
    <property type="match status" value="1"/>
</dbReference>
<dbReference type="InterPro" id="IPR029149">
    <property type="entry name" value="Creatin/AminoP/Spt16_N"/>
</dbReference>
<dbReference type="PANTHER" id="PTHR43763">
    <property type="entry name" value="XAA-PRO AMINOPEPTIDASE 1"/>
    <property type="match status" value="1"/>
</dbReference>
<dbReference type="InterPro" id="IPR036005">
    <property type="entry name" value="Creatinase/aminopeptidase-like"/>
</dbReference>
<dbReference type="GO" id="GO:0046872">
    <property type="term" value="F:metal ion binding"/>
    <property type="evidence" value="ECO:0007669"/>
    <property type="project" value="UniProtKB-KW"/>
</dbReference>
<feature type="domain" description="Peptidase M24 C-terminal" evidence="6">
    <location>
        <begin position="533"/>
        <end position="593"/>
    </location>
</feature>
<dbReference type="CDD" id="cd01085">
    <property type="entry name" value="APP"/>
    <property type="match status" value="1"/>
</dbReference>
<dbReference type="SUPFAM" id="SSF55920">
    <property type="entry name" value="Creatinase/aminopeptidase"/>
    <property type="match status" value="1"/>
</dbReference>
<dbReference type="InterPro" id="IPR050422">
    <property type="entry name" value="X-Pro_aminopeptidase_P"/>
</dbReference>
<dbReference type="KEGG" id="halc:EY643_04845"/>
<keyword evidence="7" id="KW-0645">Protease</keyword>
<organism evidence="7 8">
    <name type="scientific">Halioglobus maricola</name>
    <dbReference type="NCBI Taxonomy" id="2601894"/>
    <lineage>
        <taxon>Bacteria</taxon>
        <taxon>Pseudomonadati</taxon>
        <taxon>Pseudomonadota</taxon>
        <taxon>Gammaproteobacteria</taxon>
        <taxon>Cellvibrionales</taxon>
        <taxon>Halieaceae</taxon>
        <taxon>Halioglobus</taxon>
    </lineage>
</organism>